<dbReference type="EMBL" id="DVMU01000091">
    <property type="protein sequence ID" value="HIU33750.1"/>
    <property type="molecule type" value="Genomic_DNA"/>
</dbReference>
<proteinExistence type="predicted"/>
<evidence type="ECO:0000313" key="2">
    <source>
        <dbReference type="Proteomes" id="UP000824072"/>
    </source>
</evidence>
<reference evidence="1" key="2">
    <citation type="journal article" date="2021" name="PeerJ">
        <title>Extensive microbial diversity within the chicken gut microbiome revealed by metagenomics and culture.</title>
        <authorList>
            <person name="Gilroy R."/>
            <person name="Ravi A."/>
            <person name="Getino M."/>
            <person name="Pursley I."/>
            <person name="Horton D.L."/>
            <person name="Alikhan N.F."/>
            <person name="Baker D."/>
            <person name="Gharbi K."/>
            <person name="Hall N."/>
            <person name="Watson M."/>
            <person name="Adriaenssens E.M."/>
            <person name="Foster-Nyarko E."/>
            <person name="Jarju S."/>
            <person name="Secka A."/>
            <person name="Antonio M."/>
            <person name="Oren A."/>
            <person name="Chaudhuri R.R."/>
            <person name="La Ragione R."/>
            <person name="Hildebrand F."/>
            <person name="Pallen M.J."/>
        </authorList>
    </citation>
    <scope>NUCLEOTIDE SEQUENCE</scope>
    <source>
        <strain evidence="1">ChiHcec3-11533</strain>
    </source>
</reference>
<sequence length="122" mass="13144">MSMPNIPNLNPTINIDRNDAVNIILSSIGMEELSLAHLLNAEAEKIQFSLGTLETANGQAAGIDQILETNRLAGKMVRDVIKNQMLLAMKMEDTVDLAENIVVSPTIPTPTIPAPTIPNITV</sequence>
<accession>A0A9D1IB66</accession>
<dbReference type="Proteomes" id="UP000824072">
    <property type="component" value="Unassembled WGS sequence"/>
</dbReference>
<name>A0A9D1IB66_9FIRM</name>
<organism evidence="1 2">
    <name type="scientific">Candidatus Pullichristensenella excrementigallinarum</name>
    <dbReference type="NCBI Taxonomy" id="2840907"/>
    <lineage>
        <taxon>Bacteria</taxon>
        <taxon>Bacillati</taxon>
        <taxon>Bacillota</taxon>
        <taxon>Clostridia</taxon>
        <taxon>Candidatus Pullichristensenella</taxon>
    </lineage>
</organism>
<gene>
    <name evidence="1" type="ORF">IAB02_04230</name>
</gene>
<dbReference type="AlphaFoldDB" id="A0A9D1IB66"/>
<protein>
    <submittedName>
        <fullName evidence="1">Uncharacterized protein</fullName>
    </submittedName>
</protein>
<reference evidence="1" key="1">
    <citation type="submission" date="2020-10" db="EMBL/GenBank/DDBJ databases">
        <authorList>
            <person name="Gilroy R."/>
        </authorList>
    </citation>
    <scope>NUCLEOTIDE SEQUENCE</scope>
    <source>
        <strain evidence="1">ChiHcec3-11533</strain>
    </source>
</reference>
<comment type="caution">
    <text evidence="1">The sequence shown here is derived from an EMBL/GenBank/DDBJ whole genome shotgun (WGS) entry which is preliminary data.</text>
</comment>
<dbReference type="InterPro" id="IPR058705">
    <property type="entry name" value="A_ENA"/>
</dbReference>
<dbReference type="Pfam" id="PF26595">
    <property type="entry name" value="A_ENA"/>
    <property type="match status" value="1"/>
</dbReference>
<evidence type="ECO:0000313" key="1">
    <source>
        <dbReference type="EMBL" id="HIU33750.1"/>
    </source>
</evidence>